<dbReference type="KEGG" id="pcor:KS4_07450"/>
<dbReference type="GO" id="GO:0008233">
    <property type="term" value="F:peptidase activity"/>
    <property type="evidence" value="ECO:0007669"/>
    <property type="project" value="UniProtKB-KW"/>
</dbReference>
<dbReference type="InterPro" id="IPR051551">
    <property type="entry name" value="Autotransporter_adhesion"/>
</dbReference>
<dbReference type="GO" id="GO:0006508">
    <property type="term" value="P:proteolysis"/>
    <property type="evidence" value="ECO:0007669"/>
    <property type="project" value="UniProtKB-KW"/>
</dbReference>
<evidence type="ECO:0000256" key="1">
    <source>
        <dbReference type="ARBA" id="ARBA00022729"/>
    </source>
</evidence>
<dbReference type="Pfam" id="PF03797">
    <property type="entry name" value="Autotransporter"/>
    <property type="match status" value="1"/>
</dbReference>
<dbReference type="SUPFAM" id="SSF103515">
    <property type="entry name" value="Autotransporter"/>
    <property type="match status" value="1"/>
</dbReference>
<dbReference type="SMART" id="SM00869">
    <property type="entry name" value="Autotransporter"/>
    <property type="match status" value="1"/>
</dbReference>
<accession>A0A517YR97</accession>
<keyword evidence="4" id="KW-1185">Reference proteome</keyword>
<dbReference type="RefSeq" id="WP_145074713.1">
    <property type="nucleotide sequence ID" value="NZ_CP036425.1"/>
</dbReference>
<dbReference type="InterPro" id="IPR011050">
    <property type="entry name" value="Pectin_lyase_fold/virulence"/>
</dbReference>
<dbReference type="Pfam" id="PF12951">
    <property type="entry name" value="PATR"/>
    <property type="match status" value="2"/>
</dbReference>
<name>A0A517YR97_9BACT</name>
<dbReference type="Gene3D" id="2.40.128.130">
    <property type="entry name" value="Autotransporter beta-domain"/>
    <property type="match status" value="1"/>
</dbReference>
<dbReference type="AlphaFoldDB" id="A0A517YR97"/>
<dbReference type="InterPro" id="IPR005546">
    <property type="entry name" value="Autotransporte_beta"/>
</dbReference>
<dbReference type="InterPro" id="IPR012332">
    <property type="entry name" value="Autotransporter_pectin_lyase_C"/>
</dbReference>
<keyword evidence="1" id="KW-0732">Signal</keyword>
<dbReference type="Gene3D" id="2.160.20.20">
    <property type="match status" value="1"/>
</dbReference>
<reference evidence="3 4" key="1">
    <citation type="submission" date="2019-02" db="EMBL/GenBank/DDBJ databases">
        <title>Deep-cultivation of Planctomycetes and their phenomic and genomic characterization uncovers novel biology.</title>
        <authorList>
            <person name="Wiegand S."/>
            <person name="Jogler M."/>
            <person name="Boedeker C."/>
            <person name="Pinto D."/>
            <person name="Vollmers J."/>
            <person name="Rivas-Marin E."/>
            <person name="Kohn T."/>
            <person name="Peeters S.H."/>
            <person name="Heuer A."/>
            <person name="Rast P."/>
            <person name="Oberbeckmann S."/>
            <person name="Bunk B."/>
            <person name="Jeske O."/>
            <person name="Meyerdierks A."/>
            <person name="Storesund J.E."/>
            <person name="Kallscheuer N."/>
            <person name="Luecker S."/>
            <person name="Lage O.M."/>
            <person name="Pohl T."/>
            <person name="Merkel B.J."/>
            <person name="Hornburger P."/>
            <person name="Mueller R.-W."/>
            <person name="Bruemmer F."/>
            <person name="Labrenz M."/>
            <person name="Spormann A.M."/>
            <person name="Op den Camp H."/>
            <person name="Overmann J."/>
            <person name="Amann R."/>
            <person name="Jetten M.S.M."/>
            <person name="Mascher T."/>
            <person name="Medema M.H."/>
            <person name="Devos D.P."/>
            <person name="Kaster A.-K."/>
            <person name="Ovreas L."/>
            <person name="Rohde M."/>
            <person name="Galperin M.Y."/>
            <person name="Jogler C."/>
        </authorList>
    </citation>
    <scope>NUCLEOTIDE SEQUENCE [LARGE SCALE GENOMIC DNA]</scope>
    <source>
        <strain evidence="3 4">KS4</strain>
    </source>
</reference>
<protein>
    <submittedName>
        <fullName evidence="3">Extracellular serine protease</fullName>
        <ecNumber evidence="3">3.4.21.-</ecNumber>
    </submittedName>
</protein>
<sequence>MSISNDISIDNGVVLRAQIRGDLTLSGVISGAGNLNINGLIDSDTVTLTGNNTLTGNVILFDGILIAGHDNAIGTGNLQVTGNASLQSNDDSRTLSNNVTITNSDTLTISGSNNLTLSGVLSGAGSLTKSGTNTLTLSGINTYTGLTTVSAGTLLNSGTIAGSVTVGSGATLSGSGTISTNLINSGTLSPGTSPGTLTVGGDLTLNSAGTYNMEIADTGIAGTDYDLIDVTGAATIAGALNVIVFDTYTPTLGDTFTVIETDGGATGTFTTITDNLPAMFSIEQSISGNDLEIEIVAQPLGQAVTARNLVFAAEAFERIRNSSPTGDLATVIDQLETLQQRPLEIAFEQIVPNYLVTQSQATFRGIDVQNNNINGRLNELRYGLPNNISNNLSIQQPQTHSDPERELDIAAQANRQILQQAQEINRFSGSGSDIWGAWISGYGTFGNFDAALSQAGYAFDTGGATLGFDYRILDTLAAGAFAGYANTGTTVDGGQGSNYTNTVNTGIYMTWFNEEGFYTSGLVGGGVSFYENNRRIVFGNIDRVAESSATGFYVQALATGGYEFTSGNWGFGPQLALQYVNLQIGSHSESGADSLNLDVGAFQGNSFVTRLGFRVNYTYETEDLLLVPEVVGFWQHEYLSNFQVVNVGVPAGNQSFAYTGIGPSRDSGLLGVNLIGISHDMPLTFDVQYNVEFTPNQFLVNNFFVGIRVTF</sequence>
<evidence type="ECO:0000313" key="3">
    <source>
        <dbReference type="EMBL" id="QDU32711.1"/>
    </source>
</evidence>
<proteinExistence type="predicted"/>
<dbReference type="EMBL" id="CP036425">
    <property type="protein sequence ID" value="QDU32711.1"/>
    <property type="molecule type" value="Genomic_DNA"/>
</dbReference>
<keyword evidence="3" id="KW-0645">Protease</keyword>
<dbReference type="OrthoDB" id="215676at2"/>
<dbReference type="Proteomes" id="UP000317369">
    <property type="component" value="Chromosome"/>
</dbReference>
<evidence type="ECO:0000259" key="2">
    <source>
        <dbReference type="PROSITE" id="PS51208"/>
    </source>
</evidence>
<feature type="domain" description="Autotransporter" evidence="2">
    <location>
        <begin position="430"/>
        <end position="711"/>
    </location>
</feature>
<dbReference type="SUPFAM" id="SSF51126">
    <property type="entry name" value="Pectin lyase-like"/>
    <property type="match status" value="1"/>
</dbReference>
<gene>
    <name evidence="3" type="ORF">KS4_07450</name>
</gene>
<dbReference type="PANTHER" id="PTHR35037:SF3">
    <property type="entry name" value="C-TERMINAL REGION OF AIDA-LIKE PROTEIN"/>
    <property type="match status" value="1"/>
</dbReference>
<dbReference type="NCBIfam" id="TIGR02601">
    <property type="entry name" value="autotrns_rpt"/>
    <property type="match status" value="1"/>
</dbReference>
<keyword evidence="3" id="KW-0378">Hydrolase</keyword>
<organism evidence="3 4">
    <name type="scientific">Poriferisphaera corsica</name>
    <dbReference type="NCBI Taxonomy" id="2528020"/>
    <lineage>
        <taxon>Bacteria</taxon>
        <taxon>Pseudomonadati</taxon>
        <taxon>Planctomycetota</taxon>
        <taxon>Phycisphaerae</taxon>
        <taxon>Phycisphaerales</taxon>
        <taxon>Phycisphaeraceae</taxon>
        <taxon>Poriferisphaera</taxon>
    </lineage>
</organism>
<dbReference type="InterPro" id="IPR036709">
    <property type="entry name" value="Autotransporte_beta_dom_sf"/>
</dbReference>
<evidence type="ECO:0000313" key="4">
    <source>
        <dbReference type="Proteomes" id="UP000317369"/>
    </source>
</evidence>
<dbReference type="EC" id="3.4.21.-" evidence="3"/>
<dbReference type="PROSITE" id="PS51208">
    <property type="entry name" value="AUTOTRANSPORTER"/>
    <property type="match status" value="1"/>
</dbReference>
<dbReference type="PANTHER" id="PTHR35037">
    <property type="entry name" value="C-TERMINAL REGION OF AIDA-LIKE PROTEIN"/>
    <property type="match status" value="1"/>
</dbReference>
<dbReference type="InterPro" id="IPR013425">
    <property type="entry name" value="Autotrns_rpt"/>
</dbReference>